<keyword evidence="2" id="KW-1185">Reference proteome</keyword>
<dbReference type="EMBL" id="CAJVPQ010002206">
    <property type="protein sequence ID" value="CAG8587763.1"/>
    <property type="molecule type" value="Genomic_DNA"/>
</dbReference>
<accession>A0A9N9G6A3</accession>
<dbReference type="OrthoDB" id="2316569at2759"/>
<name>A0A9N9G6A3_9GLOM</name>
<protein>
    <submittedName>
        <fullName evidence="1">5419_t:CDS:1</fullName>
    </submittedName>
</protein>
<feature type="non-terminal residue" evidence="1">
    <location>
        <position position="104"/>
    </location>
</feature>
<evidence type="ECO:0000313" key="2">
    <source>
        <dbReference type="Proteomes" id="UP000789570"/>
    </source>
</evidence>
<gene>
    <name evidence="1" type="ORF">FCALED_LOCUS7929</name>
</gene>
<proteinExistence type="predicted"/>
<evidence type="ECO:0000313" key="1">
    <source>
        <dbReference type="EMBL" id="CAG8587763.1"/>
    </source>
</evidence>
<dbReference type="Proteomes" id="UP000789570">
    <property type="component" value="Unassembled WGS sequence"/>
</dbReference>
<dbReference type="AlphaFoldDB" id="A0A9N9G6A3"/>
<sequence>MGTLQRYDGNDHPELLVRQARSCCYSTKSMINNSINITFTVFKDTYKSKLQLLRYCSEKGCGDLLRNFRMLCYGAEINDIKELKQYLFQSIQSHYYLDRDDYNK</sequence>
<organism evidence="1 2">
    <name type="scientific">Funneliformis caledonium</name>
    <dbReference type="NCBI Taxonomy" id="1117310"/>
    <lineage>
        <taxon>Eukaryota</taxon>
        <taxon>Fungi</taxon>
        <taxon>Fungi incertae sedis</taxon>
        <taxon>Mucoromycota</taxon>
        <taxon>Glomeromycotina</taxon>
        <taxon>Glomeromycetes</taxon>
        <taxon>Glomerales</taxon>
        <taxon>Glomeraceae</taxon>
        <taxon>Funneliformis</taxon>
    </lineage>
</organism>
<reference evidence="1" key="1">
    <citation type="submission" date="2021-06" db="EMBL/GenBank/DDBJ databases">
        <authorList>
            <person name="Kallberg Y."/>
            <person name="Tangrot J."/>
            <person name="Rosling A."/>
        </authorList>
    </citation>
    <scope>NUCLEOTIDE SEQUENCE</scope>
    <source>
        <strain evidence="1">UK204</strain>
    </source>
</reference>
<comment type="caution">
    <text evidence="1">The sequence shown here is derived from an EMBL/GenBank/DDBJ whole genome shotgun (WGS) entry which is preliminary data.</text>
</comment>